<sequence>MPKIEYGKTKPSEADIKTWCTLTGSNGEIPELVATLRNIDAAYREWRRTLSGGTKQKQQEILRMTRQSRVMRMYQPTLIPGLLQTAEYAYEILRRSIKFHKIPDDLDEGVAKRMERQQVLYQGDRLFHILMGESALYNNVGGNSVMTGQLDRLMAIMGLPRVSFGIIPTGTELPMQLTNFVMFDERRVTVETVTAELAVTQPREIRAYHQTFDILAGHSVTGDAARDLIRKAVEARAT</sequence>
<dbReference type="InterPro" id="IPR043917">
    <property type="entry name" value="DUF5753"/>
</dbReference>
<proteinExistence type="predicted"/>
<dbReference type="AlphaFoldDB" id="A0A7W9UIQ5"/>
<dbReference type="Pfam" id="PF19054">
    <property type="entry name" value="DUF5753"/>
    <property type="match status" value="1"/>
</dbReference>
<protein>
    <recommendedName>
        <fullName evidence="1">DUF5753 domain-containing protein</fullName>
    </recommendedName>
</protein>
<accession>A0A7W9UIQ5</accession>
<reference evidence="2 3" key="1">
    <citation type="submission" date="2020-08" db="EMBL/GenBank/DDBJ databases">
        <title>Sequencing the genomes of 1000 actinobacteria strains.</title>
        <authorList>
            <person name="Klenk H.-P."/>
        </authorList>
    </citation>
    <scope>NUCLEOTIDE SEQUENCE [LARGE SCALE GENOMIC DNA]</scope>
    <source>
        <strain evidence="2 3">DSM 43582</strain>
    </source>
</reference>
<evidence type="ECO:0000313" key="2">
    <source>
        <dbReference type="EMBL" id="MBB5913980.1"/>
    </source>
</evidence>
<organism evidence="2 3">
    <name type="scientific">Nocardia transvalensis</name>
    <dbReference type="NCBI Taxonomy" id="37333"/>
    <lineage>
        <taxon>Bacteria</taxon>
        <taxon>Bacillati</taxon>
        <taxon>Actinomycetota</taxon>
        <taxon>Actinomycetes</taxon>
        <taxon>Mycobacteriales</taxon>
        <taxon>Nocardiaceae</taxon>
        <taxon>Nocardia</taxon>
    </lineage>
</organism>
<evidence type="ECO:0000259" key="1">
    <source>
        <dbReference type="Pfam" id="PF19054"/>
    </source>
</evidence>
<gene>
    <name evidence="2" type="ORF">BJY24_002847</name>
</gene>
<dbReference type="EMBL" id="JACHIT010000001">
    <property type="protein sequence ID" value="MBB5913980.1"/>
    <property type="molecule type" value="Genomic_DNA"/>
</dbReference>
<comment type="caution">
    <text evidence="2">The sequence shown here is derived from an EMBL/GenBank/DDBJ whole genome shotgun (WGS) entry which is preliminary data.</text>
</comment>
<feature type="domain" description="DUF5753" evidence="1">
    <location>
        <begin position="59"/>
        <end position="231"/>
    </location>
</feature>
<dbReference type="Proteomes" id="UP000540412">
    <property type="component" value="Unassembled WGS sequence"/>
</dbReference>
<evidence type="ECO:0000313" key="3">
    <source>
        <dbReference type="Proteomes" id="UP000540412"/>
    </source>
</evidence>
<keyword evidence="3" id="KW-1185">Reference proteome</keyword>
<name>A0A7W9UIQ5_9NOCA</name>